<organism evidence="1 2">
    <name type="scientific">Vespula pensylvanica</name>
    <name type="common">Western yellow jacket</name>
    <name type="synonym">Wasp</name>
    <dbReference type="NCBI Taxonomy" id="30213"/>
    <lineage>
        <taxon>Eukaryota</taxon>
        <taxon>Metazoa</taxon>
        <taxon>Ecdysozoa</taxon>
        <taxon>Arthropoda</taxon>
        <taxon>Hexapoda</taxon>
        <taxon>Insecta</taxon>
        <taxon>Pterygota</taxon>
        <taxon>Neoptera</taxon>
        <taxon>Endopterygota</taxon>
        <taxon>Hymenoptera</taxon>
        <taxon>Apocrita</taxon>
        <taxon>Aculeata</taxon>
        <taxon>Vespoidea</taxon>
        <taxon>Vespidae</taxon>
        <taxon>Vespinae</taxon>
        <taxon>Vespula</taxon>
    </lineage>
</organism>
<dbReference type="Proteomes" id="UP000600918">
    <property type="component" value="Unassembled WGS sequence"/>
</dbReference>
<name>A0A834UCX5_VESPE</name>
<proteinExistence type="predicted"/>
<accession>A0A834UCX5</accession>
<keyword evidence="2" id="KW-1185">Reference proteome</keyword>
<dbReference type="EMBL" id="JACSDY010000003">
    <property type="protein sequence ID" value="KAF7431734.1"/>
    <property type="molecule type" value="Genomic_DNA"/>
</dbReference>
<protein>
    <submittedName>
        <fullName evidence="1">Uncharacterized protein</fullName>
    </submittedName>
</protein>
<reference evidence="1" key="1">
    <citation type="journal article" date="2020" name="G3 (Bethesda)">
        <title>High-Quality Assemblies for Three Invasive Social Wasps from the &lt;i&gt;Vespula&lt;/i&gt; Genus.</title>
        <authorList>
            <person name="Harrop T.W.R."/>
            <person name="Guhlin J."/>
            <person name="McLaughlin G.M."/>
            <person name="Permina E."/>
            <person name="Stockwell P."/>
            <person name="Gilligan J."/>
            <person name="Le Lec M.F."/>
            <person name="Gruber M.A.M."/>
            <person name="Quinn O."/>
            <person name="Lovegrove M."/>
            <person name="Duncan E.J."/>
            <person name="Remnant E.J."/>
            <person name="Van Eeckhoven J."/>
            <person name="Graham B."/>
            <person name="Knapp R.A."/>
            <person name="Langford K.W."/>
            <person name="Kronenberg Z."/>
            <person name="Press M.O."/>
            <person name="Eacker S.M."/>
            <person name="Wilson-Rankin E.E."/>
            <person name="Purcell J."/>
            <person name="Lester P.J."/>
            <person name="Dearden P.K."/>
        </authorList>
    </citation>
    <scope>NUCLEOTIDE SEQUENCE</scope>
    <source>
        <strain evidence="1">Volc-1</strain>
    </source>
</reference>
<sequence>MERRRIGKACRDIDEIFDECPREKELGDAVGAHNARSLELSTEERKTRGKHLREGKRGVGRATRLECFTRSHLKGVKRIPWWGWFSVKKLLGIANVIRNTQSGKTRLLSTVLYENGLAGPVASVKERTNMEFTFRLTHSKLLHYPSPFGNLFECPSDVQQADASNTSFAGRCNYAGMSSNCMQLVYEPIHLKANITLRYVEFVIVEFIFKTDYYRQKSRLFHGPSLDIGLLTKLAKFRNHSRIDFNFNSKFSLDRCSDSITFNFRIRTDEDWRVFCVSRGLWMDIGVLAKRIWPNVAEEIATSTRTMATSKGNEK</sequence>
<dbReference type="AlphaFoldDB" id="A0A834UCX5"/>
<comment type="caution">
    <text evidence="1">The sequence shown here is derived from an EMBL/GenBank/DDBJ whole genome shotgun (WGS) entry which is preliminary data.</text>
</comment>
<gene>
    <name evidence="1" type="ORF">H0235_004658</name>
</gene>
<evidence type="ECO:0000313" key="2">
    <source>
        <dbReference type="Proteomes" id="UP000600918"/>
    </source>
</evidence>
<evidence type="ECO:0000313" key="1">
    <source>
        <dbReference type="EMBL" id="KAF7431734.1"/>
    </source>
</evidence>